<accession>A0ACB8Q9F0</accession>
<protein>
    <submittedName>
        <fullName evidence="1">WD40 repeat-like protein</fullName>
    </submittedName>
</protein>
<reference evidence="1" key="1">
    <citation type="submission" date="2021-02" db="EMBL/GenBank/DDBJ databases">
        <authorList>
            <consortium name="DOE Joint Genome Institute"/>
            <person name="Ahrendt S."/>
            <person name="Looney B.P."/>
            <person name="Miyauchi S."/>
            <person name="Morin E."/>
            <person name="Drula E."/>
            <person name="Courty P.E."/>
            <person name="Chicoki N."/>
            <person name="Fauchery L."/>
            <person name="Kohler A."/>
            <person name="Kuo A."/>
            <person name="Labutti K."/>
            <person name="Pangilinan J."/>
            <person name="Lipzen A."/>
            <person name="Riley R."/>
            <person name="Andreopoulos W."/>
            <person name="He G."/>
            <person name="Johnson J."/>
            <person name="Barry K.W."/>
            <person name="Grigoriev I.V."/>
            <person name="Nagy L."/>
            <person name="Hibbett D."/>
            <person name="Henrissat B."/>
            <person name="Matheny P.B."/>
            <person name="Labbe J."/>
            <person name="Martin F."/>
        </authorList>
    </citation>
    <scope>NUCLEOTIDE SEQUENCE</scope>
    <source>
        <strain evidence="1">EC-137</strain>
    </source>
</reference>
<dbReference type="EMBL" id="MU273779">
    <property type="protein sequence ID" value="KAI0028203.1"/>
    <property type="molecule type" value="Genomic_DNA"/>
</dbReference>
<reference evidence="1" key="2">
    <citation type="journal article" date="2022" name="New Phytol.">
        <title>Evolutionary transition to the ectomycorrhizal habit in the genomes of a hyperdiverse lineage of mushroom-forming fungi.</title>
        <authorList>
            <person name="Looney B."/>
            <person name="Miyauchi S."/>
            <person name="Morin E."/>
            <person name="Drula E."/>
            <person name="Courty P.E."/>
            <person name="Kohler A."/>
            <person name="Kuo A."/>
            <person name="LaButti K."/>
            <person name="Pangilinan J."/>
            <person name="Lipzen A."/>
            <person name="Riley R."/>
            <person name="Andreopoulos W."/>
            <person name="He G."/>
            <person name="Johnson J."/>
            <person name="Nolan M."/>
            <person name="Tritt A."/>
            <person name="Barry K.W."/>
            <person name="Grigoriev I.V."/>
            <person name="Nagy L.G."/>
            <person name="Hibbett D."/>
            <person name="Henrissat B."/>
            <person name="Matheny P.B."/>
            <person name="Labbe J."/>
            <person name="Martin F.M."/>
        </authorList>
    </citation>
    <scope>NUCLEOTIDE SEQUENCE</scope>
    <source>
        <strain evidence="1">EC-137</strain>
    </source>
</reference>
<feature type="non-terminal residue" evidence="1">
    <location>
        <position position="1"/>
    </location>
</feature>
<comment type="caution">
    <text evidence="1">The sequence shown here is derived from an EMBL/GenBank/DDBJ whole genome shotgun (WGS) entry which is preliminary data.</text>
</comment>
<sequence length="802" mass="86108">PVMAATTAYIAASVNRFNHAASSSTESFIAFGSGKLVALWDTSDLVDRGVTETLAAHDARITCVKFLDEKTFASADDAGIVKIWMRTGRDTKWDVLCSFGAHRKSISSLAYHAPSHCLITGSSDATVRAWACSDGFKILDELQTLSLNGRYPLSIALETLPGSSAVVLAIGCTDRVVQVFMRSEGLFVPAAQLPGHEDWIRALAFLPPSSSYTPLTLASGSQDATIRLWTIEPIAKAEPAADADELLDAFEAALGEVGDAEEGGRQITLKRHIAMIRMQNGGVQQYSITFDALLIGHEAGITSLAWRPPISSISTPTLLSSSIDSSLILWSPSSIPSLPTPSSTGPAMTSLWINCERFGDVGGQRLGGFVGGLWLANGREVLAWGWSGGTRRWRMVDVNTQTRLESGKWVEVGALTGHLGPVRGISWAPDGEYLLSTGLDQTTRIHAEFSGAWHELARPQVHGYDLVGAAFLNALRFVSVADEKVARVFEAPRGFVRTVRALGVADLTVDEGALPVSAMVPPLGLSNKASTDESTQALERATARPFEGELSATTLWPETEKVFGHGYESITVAVSSAHDLVATACKATTPKHAVVRLYDAATLRPYGSGAPLEGHALTVTRIAFSPDDRFMLSVSRDRTWRLFERVEGKGYIPTAADKSHGRIIWDCSWASDGSLFATASRDKTVKVWQPQSGGSKKWKAAATIKLEYAATAVTFAPNEADRRILAVGLETGVILIYSSALSSPGDWKGVLAVVPGMAHVEHVHQLAWRPRAESRNGDGSESERQLASCSDDGTVKILNVKV</sequence>
<organism evidence="1 2">
    <name type="scientific">Vararia minispora EC-137</name>
    <dbReference type="NCBI Taxonomy" id="1314806"/>
    <lineage>
        <taxon>Eukaryota</taxon>
        <taxon>Fungi</taxon>
        <taxon>Dikarya</taxon>
        <taxon>Basidiomycota</taxon>
        <taxon>Agaricomycotina</taxon>
        <taxon>Agaricomycetes</taxon>
        <taxon>Russulales</taxon>
        <taxon>Lachnocladiaceae</taxon>
        <taxon>Vararia</taxon>
    </lineage>
</organism>
<proteinExistence type="predicted"/>
<keyword evidence="2" id="KW-1185">Reference proteome</keyword>
<gene>
    <name evidence="1" type="ORF">K488DRAFT_59198</name>
</gene>
<evidence type="ECO:0000313" key="2">
    <source>
        <dbReference type="Proteomes" id="UP000814128"/>
    </source>
</evidence>
<evidence type="ECO:0000313" key="1">
    <source>
        <dbReference type="EMBL" id="KAI0028203.1"/>
    </source>
</evidence>
<dbReference type="Proteomes" id="UP000814128">
    <property type="component" value="Unassembled WGS sequence"/>
</dbReference>
<name>A0ACB8Q9F0_9AGAM</name>